<evidence type="ECO:0000313" key="4">
    <source>
        <dbReference type="RefSeq" id="XP_022147840.1"/>
    </source>
</evidence>
<name>A0A6J1D192_MOMCH</name>
<organism evidence="3 4">
    <name type="scientific">Momordica charantia</name>
    <name type="common">Bitter gourd</name>
    <name type="synonym">Balsam pear</name>
    <dbReference type="NCBI Taxonomy" id="3673"/>
    <lineage>
        <taxon>Eukaryota</taxon>
        <taxon>Viridiplantae</taxon>
        <taxon>Streptophyta</taxon>
        <taxon>Embryophyta</taxon>
        <taxon>Tracheophyta</taxon>
        <taxon>Spermatophyta</taxon>
        <taxon>Magnoliopsida</taxon>
        <taxon>eudicotyledons</taxon>
        <taxon>Gunneridae</taxon>
        <taxon>Pentapetalae</taxon>
        <taxon>rosids</taxon>
        <taxon>fabids</taxon>
        <taxon>Cucurbitales</taxon>
        <taxon>Cucurbitaceae</taxon>
        <taxon>Momordiceae</taxon>
        <taxon>Momordica</taxon>
    </lineage>
</organism>
<evidence type="ECO:0000256" key="1">
    <source>
        <dbReference type="ARBA" id="ARBA00008668"/>
    </source>
</evidence>
<dbReference type="AlphaFoldDB" id="A0A6J1D192"/>
<dbReference type="SUPFAM" id="SSF52266">
    <property type="entry name" value="SGNH hydrolase"/>
    <property type="match status" value="1"/>
</dbReference>
<dbReference type="Gene3D" id="3.40.50.1110">
    <property type="entry name" value="SGNH hydrolase"/>
    <property type="match status" value="1"/>
</dbReference>
<dbReference type="CDD" id="cd01837">
    <property type="entry name" value="SGNH_plant_lipase_like"/>
    <property type="match status" value="1"/>
</dbReference>
<feature type="chain" id="PRO_5027012617" evidence="2">
    <location>
        <begin position="24"/>
        <end position="352"/>
    </location>
</feature>
<dbReference type="PANTHER" id="PTHR45642:SF32">
    <property type="entry name" value="GDSL-LIKE LIPASE_ACYLHYDROLASE"/>
    <property type="match status" value="1"/>
</dbReference>
<proteinExistence type="inferred from homology"/>
<dbReference type="GeneID" id="111016682"/>
<reference evidence="4" key="1">
    <citation type="submission" date="2025-08" db="UniProtKB">
        <authorList>
            <consortium name="RefSeq"/>
        </authorList>
    </citation>
    <scope>IDENTIFICATION</scope>
    <source>
        <strain evidence="4">OHB3-1</strain>
    </source>
</reference>
<comment type="similarity">
    <text evidence="1">Belongs to the 'GDSL' lipolytic enzyme family.</text>
</comment>
<evidence type="ECO:0000256" key="2">
    <source>
        <dbReference type="SAM" id="SignalP"/>
    </source>
</evidence>
<dbReference type="InterPro" id="IPR036514">
    <property type="entry name" value="SGNH_hydro_sf"/>
</dbReference>
<keyword evidence="2" id="KW-0732">Signal</keyword>
<protein>
    <submittedName>
        <fullName evidence="4">GDSL esterase/lipase At2g04570-like</fullName>
    </submittedName>
</protein>
<sequence>MAYMFFLCILTTHLLLAPEVVVGAEAKVSAIIVFGDSSVDAGNNNFIPTIARSNFQPYGRDFTGGKATGRFSNGRIPTDFISEAFGLKPIVPAYLDPSYNISDLATGVTFASAGTGYDNATSDVLSVIPLWKQLENYKEYQTKLREYQGPTKANETITEALYVMSLGTNDFLENYYTMPGRSSQYNLQQYEDFLTGIAGGFIEKLHSLGARKISLGGLPPMGCLPLERATNVFRGDNCVESYNILAVEFNNKLKALTEKLNGELPGIKLVFSNPYYILMHMIRKPSVYGFEVTSTACCATGMFEMGYACNRDSLFTCSDANKYIFWDSFHPTQKTNQIVSSYVVKNALASFL</sequence>
<dbReference type="InterPro" id="IPR035669">
    <property type="entry name" value="SGNH_plant_lipase-like"/>
</dbReference>
<dbReference type="FunFam" id="3.40.50.1110:FF:000003">
    <property type="entry name" value="GDSL esterase/lipase APG"/>
    <property type="match status" value="1"/>
</dbReference>
<dbReference type="OrthoDB" id="1600564at2759"/>
<dbReference type="Proteomes" id="UP000504603">
    <property type="component" value="Unplaced"/>
</dbReference>
<dbReference type="GO" id="GO:0016788">
    <property type="term" value="F:hydrolase activity, acting on ester bonds"/>
    <property type="evidence" value="ECO:0007669"/>
    <property type="project" value="InterPro"/>
</dbReference>
<accession>A0A6J1D192</accession>
<gene>
    <name evidence="4" type="primary">LOC111016682</name>
</gene>
<dbReference type="RefSeq" id="XP_022147840.1">
    <property type="nucleotide sequence ID" value="XM_022292148.1"/>
</dbReference>
<dbReference type="InterPro" id="IPR050592">
    <property type="entry name" value="GDSL_lipolytic_enzyme"/>
</dbReference>
<keyword evidence="3" id="KW-1185">Reference proteome</keyword>
<dbReference type="Pfam" id="PF00657">
    <property type="entry name" value="Lipase_GDSL"/>
    <property type="match status" value="1"/>
</dbReference>
<dbReference type="InterPro" id="IPR001087">
    <property type="entry name" value="GDSL"/>
</dbReference>
<evidence type="ECO:0000313" key="3">
    <source>
        <dbReference type="Proteomes" id="UP000504603"/>
    </source>
</evidence>
<feature type="signal peptide" evidence="2">
    <location>
        <begin position="1"/>
        <end position="23"/>
    </location>
</feature>
<dbReference type="KEGG" id="mcha:111016682"/>
<dbReference type="PANTHER" id="PTHR45642">
    <property type="entry name" value="GDSL ESTERASE/LIPASE EXL3"/>
    <property type="match status" value="1"/>
</dbReference>